<comment type="catalytic activity">
    <reaction evidence="1 10">
        <text>(6R)-NADHX = (6S)-NADHX</text>
        <dbReference type="Rhea" id="RHEA:32215"/>
        <dbReference type="ChEBI" id="CHEBI:64074"/>
        <dbReference type="ChEBI" id="CHEBI:64075"/>
        <dbReference type="EC" id="5.1.99.6"/>
    </reaction>
</comment>
<dbReference type="OrthoDB" id="10064708at2759"/>
<evidence type="ECO:0000256" key="3">
    <source>
        <dbReference type="ARBA" id="ARBA00012228"/>
    </source>
</evidence>
<evidence type="ECO:0000256" key="10">
    <source>
        <dbReference type="HAMAP-Rule" id="MF_03159"/>
    </source>
</evidence>
<evidence type="ECO:0000256" key="9">
    <source>
        <dbReference type="ARBA" id="ARBA00023235"/>
    </source>
</evidence>
<dbReference type="Gene3D" id="3.40.50.10260">
    <property type="entry name" value="YjeF N-terminal domain"/>
    <property type="match status" value="1"/>
</dbReference>
<dbReference type="STRING" id="133381.A0A2T9ZKM1"/>
<dbReference type="InterPro" id="IPR036652">
    <property type="entry name" value="YjeF_N_dom_sf"/>
</dbReference>
<evidence type="ECO:0000256" key="2">
    <source>
        <dbReference type="ARBA" id="ARBA00000909"/>
    </source>
</evidence>
<dbReference type="SUPFAM" id="SSF64153">
    <property type="entry name" value="YjeF N-terminal domain-like"/>
    <property type="match status" value="1"/>
</dbReference>
<comment type="similarity">
    <text evidence="10">Belongs to the NnrE/AIBP family.</text>
</comment>
<comment type="caution">
    <text evidence="10">Lacks conserved residue(s) required for the propagation of feature annotation.</text>
</comment>
<sequence>MVKFLKQVLATQLDVDLMSDKCGFLIEQLMELAGLSVAQAISKEYSPKQNQNILICVGPGNNGGDGLVTARHLVHFGYKPKLYYPKQPNKPLYQSLLKQCSTLEIPVIQNFDHGLEGIDLVVDAMLGFGFKPPIREPFGSVLKTLAKSGKPIVSVDVPSGWSVDDGPMDEHCVAPDMLVSLSAPKPCAGFFKGRFHYLGGRFIPRFLAEEYGLEIPEYPGSDQCVLIKSLI</sequence>
<dbReference type="HAMAP" id="MF_01966">
    <property type="entry name" value="NADHX_epimerase"/>
    <property type="match status" value="1"/>
</dbReference>
<dbReference type="GO" id="GO:0052856">
    <property type="term" value="F:NAD(P)HX epimerase activity"/>
    <property type="evidence" value="ECO:0007669"/>
    <property type="project" value="UniProtKB-UniRule"/>
</dbReference>
<dbReference type="EMBL" id="MBFS01000039">
    <property type="protein sequence ID" value="PVV05100.1"/>
    <property type="molecule type" value="Genomic_DNA"/>
</dbReference>
<feature type="binding site" evidence="10">
    <location>
        <position position="156"/>
    </location>
    <ligand>
        <name>(6S)-NADPHX</name>
        <dbReference type="ChEBI" id="CHEBI:64076"/>
    </ligand>
</feature>
<dbReference type="GO" id="GO:0005739">
    <property type="term" value="C:mitochondrion"/>
    <property type="evidence" value="ECO:0007669"/>
    <property type="project" value="UniProtKB-SubCell"/>
</dbReference>
<dbReference type="AlphaFoldDB" id="A0A2T9ZKM1"/>
<proteinExistence type="inferred from homology"/>
<evidence type="ECO:0000256" key="6">
    <source>
        <dbReference type="ARBA" id="ARBA00022857"/>
    </source>
</evidence>
<feature type="binding site" evidence="10">
    <location>
        <position position="159"/>
    </location>
    <ligand>
        <name>K(+)</name>
        <dbReference type="ChEBI" id="CHEBI:29103"/>
    </ligand>
</feature>
<keyword evidence="13" id="KW-1185">Reference proteome</keyword>
<comment type="caution">
    <text evidence="12">The sequence shown here is derived from an EMBL/GenBank/DDBJ whole genome shotgun (WGS) entry which is preliminary data.</text>
</comment>
<dbReference type="PANTHER" id="PTHR13232">
    <property type="entry name" value="NAD(P)H-HYDRATE EPIMERASE"/>
    <property type="match status" value="1"/>
</dbReference>
<reference evidence="12 13" key="1">
    <citation type="journal article" date="2018" name="MBio">
        <title>Comparative Genomics Reveals the Core Gene Toolbox for the Fungus-Insect Symbiosis.</title>
        <authorList>
            <person name="Wang Y."/>
            <person name="Stata M."/>
            <person name="Wang W."/>
            <person name="Stajich J.E."/>
            <person name="White M.M."/>
            <person name="Moncalvo J.M."/>
        </authorList>
    </citation>
    <scope>NUCLEOTIDE SEQUENCE [LARGE SCALE GENOMIC DNA]</scope>
    <source>
        <strain evidence="12 13">SC-DP-2</strain>
    </source>
</reference>
<evidence type="ECO:0000256" key="8">
    <source>
        <dbReference type="ARBA" id="ARBA00023027"/>
    </source>
</evidence>
<evidence type="ECO:0000313" key="12">
    <source>
        <dbReference type="EMBL" id="PVV05100.1"/>
    </source>
</evidence>
<keyword evidence="10" id="KW-0496">Mitochondrion</keyword>
<dbReference type="Pfam" id="PF03853">
    <property type="entry name" value="YjeF_N"/>
    <property type="match status" value="1"/>
</dbReference>
<dbReference type="FunFam" id="3.40.50.10260:FF:000005">
    <property type="entry name" value="NAD(P)H-hydrate epimerase"/>
    <property type="match status" value="1"/>
</dbReference>
<evidence type="ECO:0000256" key="5">
    <source>
        <dbReference type="ARBA" id="ARBA00022741"/>
    </source>
</evidence>
<evidence type="ECO:0000313" key="13">
    <source>
        <dbReference type="Proteomes" id="UP000245609"/>
    </source>
</evidence>
<keyword evidence="8 10" id="KW-0520">NAD</keyword>
<dbReference type="PANTHER" id="PTHR13232:SF10">
    <property type="entry name" value="NAD(P)H-HYDRATE EPIMERASE"/>
    <property type="match status" value="1"/>
</dbReference>
<keyword evidence="7 10" id="KW-0630">Potassium</keyword>
<feature type="binding site" evidence="10">
    <location>
        <begin position="61"/>
        <end position="65"/>
    </location>
    <ligand>
        <name>(6S)-NADPHX</name>
        <dbReference type="ChEBI" id="CHEBI:64076"/>
    </ligand>
</feature>
<evidence type="ECO:0000256" key="4">
    <source>
        <dbReference type="ARBA" id="ARBA00022723"/>
    </source>
</evidence>
<comment type="catalytic activity">
    <reaction evidence="2 10">
        <text>(6R)-NADPHX = (6S)-NADPHX</text>
        <dbReference type="Rhea" id="RHEA:32227"/>
        <dbReference type="ChEBI" id="CHEBI:64076"/>
        <dbReference type="ChEBI" id="CHEBI:64077"/>
        <dbReference type="EC" id="5.1.99.6"/>
    </reaction>
</comment>
<comment type="cofactor">
    <cofactor evidence="10">
        <name>K(+)</name>
        <dbReference type="ChEBI" id="CHEBI:29103"/>
    </cofactor>
    <text evidence="10">Binds 1 potassium ion per subunit.</text>
</comment>
<accession>A0A2T9ZKM1</accession>
<keyword evidence="4 10" id="KW-0479">Metal-binding</keyword>
<dbReference type="GO" id="GO:0000166">
    <property type="term" value="F:nucleotide binding"/>
    <property type="evidence" value="ECO:0007669"/>
    <property type="project" value="UniProtKB-KW"/>
</dbReference>
<dbReference type="InterPro" id="IPR032976">
    <property type="entry name" value="YJEFN_prot_NAXE-like"/>
</dbReference>
<dbReference type="GO" id="GO:0046872">
    <property type="term" value="F:metal ion binding"/>
    <property type="evidence" value="ECO:0007669"/>
    <property type="project" value="UniProtKB-KW"/>
</dbReference>
<evidence type="ECO:0000256" key="1">
    <source>
        <dbReference type="ARBA" id="ARBA00000013"/>
    </source>
</evidence>
<dbReference type="InterPro" id="IPR004443">
    <property type="entry name" value="YjeF_N_dom"/>
</dbReference>
<protein>
    <recommendedName>
        <fullName evidence="3 10">NAD(P)H-hydrate epimerase</fullName>
        <ecNumber evidence="3 10">5.1.99.6</ecNumber>
    </recommendedName>
    <alternativeName>
        <fullName evidence="10">NAD(P)HX epimerase</fullName>
    </alternativeName>
</protein>
<dbReference type="PROSITE" id="PS51385">
    <property type="entry name" value="YJEF_N"/>
    <property type="match status" value="1"/>
</dbReference>
<gene>
    <name evidence="12" type="ORF">BB560_000379</name>
</gene>
<dbReference type="Proteomes" id="UP000245609">
    <property type="component" value="Unassembled WGS sequence"/>
</dbReference>
<feature type="binding site" evidence="10">
    <location>
        <begin position="127"/>
        <end position="133"/>
    </location>
    <ligand>
        <name>(6S)-NADPHX</name>
        <dbReference type="ChEBI" id="CHEBI:64076"/>
    </ligand>
</feature>
<dbReference type="NCBIfam" id="TIGR00197">
    <property type="entry name" value="yjeF_nterm"/>
    <property type="match status" value="1"/>
</dbReference>
<keyword evidence="9 10" id="KW-0413">Isomerase</keyword>
<evidence type="ECO:0000259" key="11">
    <source>
        <dbReference type="PROSITE" id="PS51385"/>
    </source>
</evidence>
<organism evidence="12 13">
    <name type="scientific">Smittium megazygosporum</name>
    <dbReference type="NCBI Taxonomy" id="133381"/>
    <lineage>
        <taxon>Eukaryota</taxon>
        <taxon>Fungi</taxon>
        <taxon>Fungi incertae sedis</taxon>
        <taxon>Zoopagomycota</taxon>
        <taxon>Kickxellomycotina</taxon>
        <taxon>Harpellomycetes</taxon>
        <taxon>Harpellales</taxon>
        <taxon>Legeriomycetaceae</taxon>
        <taxon>Smittium</taxon>
    </lineage>
</organism>
<dbReference type="EC" id="5.1.99.6" evidence="3 10"/>
<evidence type="ECO:0000256" key="7">
    <source>
        <dbReference type="ARBA" id="ARBA00022958"/>
    </source>
</evidence>
<feature type="binding site" evidence="10">
    <location>
        <position position="62"/>
    </location>
    <ligand>
        <name>K(+)</name>
        <dbReference type="ChEBI" id="CHEBI:29103"/>
    </ligand>
</feature>
<comment type="subcellular location">
    <subcellularLocation>
        <location evidence="10">Cytoplasm</location>
    </subcellularLocation>
    <subcellularLocation>
        <location evidence="10">Mitochondrion</location>
    </subcellularLocation>
</comment>
<feature type="domain" description="YjeF N-terminal" evidence="11">
    <location>
        <begin position="10"/>
        <end position="215"/>
    </location>
</feature>
<feature type="binding site" evidence="10">
    <location>
        <position position="123"/>
    </location>
    <ligand>
        <name>K(+)</name>
        <dbReference type="ChEBI" id="CHEBI:29103"/>
    </ligand>
</feature>
<name>A0A2T9ZKM1_9FUNG</name>
<keyword evidence="5 10" id="KW-0547">Nucleotide-binding</keyword>
<comment type="function">
    <text evidence="10">Catalyzes the epimerization of the S- and R-forms of NAD(P)HX, a damaged form of NAD(P)H that is a result of enzymatic or heat-dependent hydration. This is a prerequisite for the S-specific NAD(P)H-hydrate dehydratase to allow the repair of both epimers of NAD(P)HX.</text>
</comment>
<keyword evidence="10" id="KW-0963">Cytoplasm</keyword>
<keyword evidence="6" id="KW-0521">NADP</keyword>